<evidence type="ECO:0000256" key="1">
    <source>
        <dbReference type="ARBA" id="ARBA00009100"/>
    </source>
</evidence>
<dbReference type="InterPro" id="IPR028934">
    <property type="entry name" value="Vps26-related"/>
</dbReference>
<dbReference type="EMBL" id="ADFV01006237">
    <property type="status" value="NOT_ANNOTATED_CDS"/>
    <property type="molecule type" value="Genomic_DNA"/>
</dbReference>
<dbReference type="OMA" id="HEIFMYR"/>
<dbReference type="STRING" id="61853.ENSNLEP00000027009"/>
<sequence>MSFLDGFFGPICEIDIVFNDGEARKMTEMKTEDGKVEKHHLFVTENLFQRLEHQGIRIEFVGQMELYNEKSNAHEFINLMKELALPGELTQRRSYDSVFMQVEKPYASDIGANVHLRNFLKVTIVRRLTDLVKEYDLTVHQLATCPDVNNCIKIESKYHLKHVIVGNIYFLVVRIKVQHMELQLIKKEITGIGPSTTAETETITKYEIIDGAPVKGESIPMRLFLAGYDPTPTIREMYFMNLVFVDEED</sequence>
<reference evidence="2" key="2">
    <citation type="submission" date="2025-08" db="UniProtKB">
        <authorList>
            <consortium name="Ensembl"/>
        </authorList>
    </citation>
    <scope>IDENTIFICATION</scope>
</reference>
<evidence type="ECO:0000313" key="3">
    <source>
        <dbReference type="Proteomes" id="UP000001073"/>
    </source>
</evidence>
<keyword evidence="3" id="KW-1185">Reference proteome</keyword>
<dbReference type="Ensembl" id="ENSNLET00000038021.1">
    <property type="protein sequence ID" value="ENSNLEP00000027009.1"/>
    <property type="gene ID" value="ENSNLEG00000031242.1"/>
</dbReference>
<dbReference type="AlphaFoldDB" id="A0A2I3G516"/>
<proteinExistence type="inferred from homology"/>
<name>A0A2I3G516_NOMLE</name>
<dbReference type="InParanoid" id="A0A2I3G516"/>
<dbReference type="GeneTree" id="ENSGT00950000183064"/>
<dbReference type="GO" id="GO:0006886">
    <property type="term" value="P:intracellular protein transport"/>
    <property type="evidence" value="ECO:0007669"/>
    <property type="project" value="InterPro"/>
</dbReference>
<dbReference type="Proteomes" id="UP000001073">
    <property type="component" value="Chromosome 21"/>
</dbReference>
<protein>
    <submittedName>
        <fullName evidence="2">Uncharacterized protein</fullName>
    </submittedName>
</protein>
<accession>A0A2I3G516</accession>
<dbReference type="PANTHER" id="PTHR12233">
    <property type="entry name" value="VACUOLAR PROTEIN SORTING 26 RELATED"/>
    <property type="match status" value="1"/>
</dbReference>
<reference evidence="2 3" key="1">
    <citation type="submission" date="2012-10" db="EMBL/GenBank/DDBJ databases">
        <authorList>
            <consortium name="Gibbon Genome Sequencing Consortium"/>
        </authorList>
    </citation>
    <scope>NUCLEOTIDE SEQUENCE [LARGE SCALE GENOMIC DNA]</scope>
</reference>
<comment type="similarity">
    <text evidence="1">Belongs to the VPS26 family.</text>
</comment>
<organism evidence="2 3">
    <name type="scientific">Nomascus leucogenys</name>
    <name type="common">Northern white-cheeked gibbon</name>
    <name type="synonym">Hylobates leucogenys</name>
    <dbReference type="NCBI Taxonomy" id="61853"/>
    <lineage>
        <taxon>Eukaryota</taxon>
        <taxon>Metazoa</taxon>
        <taxon>Chordata</taxon>
        <taxon>Craniata</taxon>
        <taxon>Vertebrata</taxon>
        <taxon>Euteleostomi</taxon>
        <taxon>Mammalia</taxon>
        <taxon>Eutheria</taxon>
        <taxon>Euarchontoglires</taxon>
        <taxon>Primates</taxon>
        <taxon>Haplorrhini</taxon>
        <taxon>Catarrhini</taxon>
        <taxon>Hylobatidae</taxon>
        <taxon>Nomascus</taxon>
    </lineage>
</organism>
<dbReference type="Gene3D" id="2.60.40.640">
    <property type="match status" value="2"/>
</dbReference>
<dbReference type="InterPro" id="IPR014752">
    <property type="entry name" value="Arrestin-like_C"/>
</dbReference>
<dbReference type="Pfam" id="PF03643">
    <property type="entry name" value="Vps26"/>
    <property type="match status" value="1"/>
</dbReference>
<evidence type="ECO:0000313" key="2">
    <source>
        <dbReference type="Ensembl" id="ENSNLEP00000027009.1"/>
    </source>
</evidence>
<reference evidence="2" key="3">
    <citation type="submission" date="2025-09" db="UniProtKB">
        <authorList>
            <consortium name="Ensembl"/>
        </authorList>
    </citation>
    <scope>IDENTIFICATION</scope>
</reference>